<gene>
    <name evidence="2" type="ORF">AVDCRST_MAG92-1933</name>
</gene>
<dbReference type="GO" id="GO:0006313">
    <property type="term" value="P:DNA transposition"/>
    <property type="evidence" value="ECO:0007669"/>
    <property type="project" value="InterPro"/>
</dbReference>
<sequence>MISCPSCESNHTVKNGRIHTGKQNYRCRDCGRQFVQYPQNKVIEQATKDLIDKLLLERLSLAGIARVTGVSELWLQRYVNALYAVVPRSVTVSAKKRGG</sequence>
<dbReference type="EMBL" id="CADCTM010000288">
    <property type="protein sequence ID" value="CAA9249491.1"/>
    <property type="molecule type" value="Genomic_DNA"/>
</dbReference>
<evidence type="ECO:0000313" key="2">
    <source>
        <dbReference type="EMBL" id="CAA9249491.1"/>
    </source>
</evidence>
<organism evidence="2">
    <name type="scientific">uncultured Coleofasciculus sp</name>
    <dbReference type="NCBI Taxonomy" id="1267456"/>
    <lineage>
        <taxon>Bacteria</taxon>
        <taxon>Bacillati</taxon>
        <taxon>Cyanobacteriota</taxon>
        <taxon>Cyanophyceae</taxon>
        <taxon>Coleofasciculales</taxon>
        <taxon>Coleofasciculaceae</taxon>
        <taxon>Coleofasciculus</taxon>
        <taxon>environmental samples</taxon>
    </lineage>
</organism>
<accession>A0A6J4IDN2</accession>
<dbReference type="Gene3D" id="3.30.160.60">
    <property type="entry name" value="Classic Zinc Finger"/>
    <property type="match status" value="1"/>
</dbReference>
<reference evidence="2" key="1">
    <citation type="submission" date="2020-02" db="EMBL/GenBank/DDBJ databases">
        <authorList>
            <person name="Meier V. D."/>
        </authorList>
    </citation>
    <scope>NUCLEOTIDE SEQUENCE</scope>
    <source>
        <strain evidence="2">AVDCRST_MAG92</strain>
    </source>
</reference>
<feature type="domain" description="InsA N-terminal zinc ribbon" evidence="1">
    <location>
        <begin position="2"/>
        <end position="30"/>
    </location>
</feature>
<dbReference type="InterPro" id="IPR051354">
    <property type="entry name" value="Transposase_27_IS1"/>
</dbReference>
<proteinExistence type="predicted"/>
<dbReference type="InterPro" id="IPR003220">
    <property type="entry name" value="InsA_N_dom_Znf"/>
</dbReference>
<evidence type="ECO:0000259" key="1">
    <source>
        <dbReference type="Pfam" id="PF03811"/>
    </source>
</evidence>
<name>A0A6J4IDN2_9CYAN</name>
<protein>
    <recommendedName>
        <fullName evidence="1">InsA N-terminal zinc ribbon domain-containing protein</fullName>
    </recommendedName>
</protein>
<dbReference type="Pfam" id="PF03811">
    <property type="entry name" value="Zn_ribbon_InsA"/>
    <property type="match status" value="1"/>
</dbReference>
<dbReference type="PANTHER" id="PTHR33293">
    <property type="entry name" value="INSERTION ELEMENT IS1 1 PROTEIN INSB-RELATED"/>
    <property type="match status" value="1"/>
</dbReference>
<dbReference type="AlphaFoldDB" id="A0A6J4IDN2"/>